<protein>
    <submittedName>
        <fullName evidence="1">Uncharacterized protein</fullName>
    </submittedName>
</protein>
<accession>A0A316WH51</accession>
<organism evidence="1 2">
    <name type="scientific">Chryseobacterium phosphatilyticum</name>
    <dbReference type="NCBI Taxonomy" id="475075"/>
    <lineage>
        <taxon>Bacteria</taxon>
        <taxon>Pseudomonadati</taxon>
        <taxon>Bacteroidota</taxon>
        <taxon>Flavobacteriia</taxon>
        <taxon>Flavobacteriales</taxon>
        <taxon>Weeksellaceae</taxon>
        <taxon>Chryseobacterium group</taxon>
        <taxon>Chryseobacterium</taxon>
    </lineage>
</organism>
<gene>
    <name evidence="1" type="ORF">C1631_023095</name>
</gene>
<dbReference type="EMBL" id="PPED02000016">
    <property type="protein sequence ID" value="PWN60754.1"/>
    <property type="molecule type" value="Genomic_DNA"/>
</dbReference>
<feature type="non-terminal residue" evidence="1">
    <location>
        <position position="1"/>
    </location>
</feature>
<proteinExistence type="predicted"/>
<sequence length="119" mass="12808">AAHTPEPDIGTGAALLPATDADAIAPVQWPKQFRIGRSLRTASRCARSRSRPDAAPIQTIFLKRSTRPESPFAVLLTGSRERMSAGVAFDASDASLPRSTDRCGQRRSTASSILVEFTR</sequence>
<evidence type="ECO:0000313" key="1">
    <source>
        <dbReference type="EMBL" id="PWN60754.1"/>
    </source>
</evidence>
<evidence type="ECO:0000313" key="2">
    <source>
        <dbReference type="Proteomes" id="UP000236594"/>
    </source>
</evidence>
<name>A0A316WH51_9FLAO</name>
<comment type="caution">
    <text evidence="1">The sequence shown here is derived from an EMBL/GenBank/DDBJ whole genome shotgun (WGS) entry which is preliminary data.</text>
</comment>
<dbReference type="Proteomes" id="UP000236594">
    <property type="component" value="Unassembled WGS sequence"/>
</dbReference>
<reference evidence="1 2" key="1">
    <citation type="submission" date="2018-04" db="EMBL/GenBank/DDBJ databases">
        <title>Draft Genome Sequence of Phosphate-Solubilizing Chryseobacterium sp. ISE14 that is a Biocontrol and Plant Growth-Promoting Rhizobacterium Isolated from Cucumber.</title>
        <authorList>
            <person name="Jeong J.-J."/>
            <person name="Sang M.K."/>
            <person name="Choi I.-G."/>
            <person name="Kim K.D."/>
        </authorList>
    </citation>
    <scope>NUCLEOTIDE SEQUENCE [LARGE SCALE GENOMIC DNA]</scope>
    <source>
        <strain evidence="1 2">ISE14</strain>
    </source>
</reference>
<dbReference type="AlphaFoldDB" id="A0A316WH51"/>
<keyword evidence="2" id="KW-1185">Reference proteome</keyword>